<accession>Q94CQ3</accession>
<sequence length="515" mass="55279">MSRSGVVAMDAAGADADQARLHQLGYRQELKRGLSLVSNFAFSFSIISVLTGVTTTYGTGLRYGGPVSMTLGWLVVSAFNGCVALSMAEICSAYPTSGGLYYWSAKLAGKEWAPLASWVTGWFNIVGQWACTTSVDFSLAQLLQVIILLATGGANGGGYMASKYVVLAIYSVILILHGLINSLPIHWLSWFGQLGAFWNVAENGMGIHQKAYILAVGLLMSQYSVIGYDTSAHMIEETKNADWSGPMGIITSVGLSTMFGWIYLIALTSIMTDIPYLLNPSNDAGGYAIAQALYTSFHRRYGTGAGALACLGVIAVAIFLCGSACITSNSRMGYAFSRDGAMPLSRVWHRVDSREVPLNVVWLSVAVAFVMALTVNSKSIAAAAAVNFSSCSDLVVFSWQSLGSQVAFQAMVSVTTLGLYIAYALPVFFRVTTARKSFVPGQFHLGRYGLMVGWMAVVWVATVTVLFSLPVAYPVAKETFNYTPVAVGGVLLLSLVAWVFHARFWFQGPVTNVDA</sequence>
<evidence type="ECO:0000256" key="6">
    <source>
        <dbReference type="SAM" id="Phobius"/>
    </source>
</evidence>
<dbReference type="AlphaFoldDB" id="Q94CQ3"/>
<name>Q94CQ3_ORYSJ</name>
<evidence type="ECO:0000256" key="1">
    <source>
        <dbReference type="ARBA" id="ARBA00004141"/>
    </source>
</evidence>
<dbReference type="GO" id="GO:0016020">
    <property type="term" value="C:membrane"/>
    <property type="evidence" value="ECO:0007669"/>
    <property type="project" value="UniProtKB-SubCell"/>
</dbReference>
<proteinExistence type="predicted"/>
<feature type="transmembrane region" description="Helical" evidence="6">
    <location>
        <begin position="249"/>
        <end position="271"/>
    </location>
</feature>
<dbReference type="PANTHER" id="PTHR45649:SF18">
    <property type="entry name" value="OS01G0945100 PROTEIN"/>
    <property type="match status" value="1"/>
</dbReference>
<keyword evidence="3 6" id="KW-0812">Transmembrane</keyword>
<feature type="transmembrane region" description="Helical" evidence="6">
    <location>
        <begin position="142"/>
        <end position="160"/>
    </location>
</feature>
<feature type="transmembrane region" description="Helical" evidence="6">
    <location>
        <begin position="406"/>
        <end position="429"/>
    </location>
</feature>
<feature type="transmembrane region" description="Helical" evidence="6">
    <location>
        <begin position="360"/>
        <end position="386"/>
    </location>
</feature>
<evidence type="ECO:0000256" key="3">
    <source>
        <dbReference type="ARBA" id="ARBA00022692"/>
    </source>
</evidence>
<protein>
    <submittedName>
        <fullName evidence="7">p0660F12.27 protein</fullName>
    </submittedName>
</protein>
<keyword evidence="4 6" id="KW-1133">Transmembrane helix</keyword>
<dbReference type="Gene3D" id="1.20.1740.10">
    <property type="entry name" value="Amino acid/polyamine transporter I"/>
    <property type="match status" value="1"/>
</dbReference>
<evidence type="ECO:0000313" key="7">
    <source>
        <dbReference type="EMBL" id="BAB63861.1"/>
    </source>
</evidence>
<feature type="transmembrane region" description="Helical" evidence="6">
    <location>
        <begin position="211"/>
        <end position="228"/>
    </location>
</feature>
<feature type="transmembrane region" description="Helical" evidence="6">
    <location>
        <begin position="70"/>
        <end position="91"/>
    </location>
</feature>
<evidence type="ECO:0000256" key="4">
    <source>
        <dbReference type="ARBA" id="ARBA00022989"/>
    </source>
</evidence>
<gene>
    <name evidence="7" type="primary">P0660F12.27</name>
</gene>
<evidence type="ECO:0000256" key="5">
    <source>
        <dbReference type="ARBA" id="ARBA00023136"/>
    </source>
</evidence>
<dbReference type="InterPro" id="IPR002293">
    <property type="entry name" value="AA/rel_permease1"/>
</dbReference>
<dbReference type="PIRSF" id="PIRSF006060">
    <property type="entry name" value="AA_transporter"/>
    <property type="match status" value="1"/>
</dbReference>
<reference evidence="7" key="1">
    <citation type="submission" date="2001-05" db="EMBL/GenBank/DDBJ databases">
        <title>Oryza sativa nipponbare(GA3) genomic DNA, chromosome 1, PAC clone:P0660F12.</title>
        <authorList>
            <person name="Sasaki T."/>
            <person name="Matsumoto T."/>
            <person name="Yamamoto K."/>
        </authorList>
    </citation>
    <scope>NUCLEOTIDE SEQUENCE</scope>
</reference>
<evidence type="ECO:0000256" key="2">
    <source>
        <dbReference type="ARBA" id="ARBA00022448"/>
    </source>
</evidence>
<dbReference type="PANTHER" id="PTHR45649">
    <property type="entry name" value="AMINO-ACID PERMEASE BAT1"/>
    <property type="match status" value="1"/>
</dbReference>
<dbReference type="GO" id="GO:0022857">
    <property type="term" value="F:transmembrane transporter activity"/>
    <property type="evidence" value="ECO:0007669"/>
    <property type="project" value="InterPro"/>
</dbReference>
<feature type="transmembrane region" description="Helical" evidence="6">
    <location>
        <begin position="167"/>
        <end position="191"/>
    </location>
</feature>
<feature type="transmembrane region" description="Helical" evidence="6">
    <location>
        <begin position="36"/>
        <end position="58"/>
    </location>
</feature>
<feature type="transmembrane region" description="Helical" evidence="6">
    <location>
        <begin position="305"/>
        <end position="326"/>
    </location>
</feature>
<feature type="transmembrane region" description="Helical" evidence="6">
    <location>
        <begin position="479"/>
        <end position="500"/>
    </location>
</feature>
<feature type="transmembrane region" description="Helical" evidence="6">
    <location>
        <begin position="450"/>
        <end position="473"/>
    </location>
</feature>
<dbReference type="EMBL" id="AP003687">
    <property type="protein sequence ID" value="BAB63861.1"/>
    <property type="molecule type" value="Genomic_DNA"/>
</dbReference>
<keyword evidence="5 6" id="KW-0472">Membrane</keyword>
<organism evidence="7">
    <name type="scientific">Oryza sativa subsp. japonica</name>
    <name type="common">Rice</name>
    <dbReference type="NCBI Taxonomy" id="39947"/>
    <lineage>
        <taxon>Eukaryota</taxon>
        <taxon>Viridiplantae</taxon>
        <taxon>Streptophyta</taxon>
        <taxon>Embryophyta</taxon>
        <taxon>Tracheophyta</taxon>
        <taxon>Spermatophyta</taxon>
        <taxon>Magnoliopsida</taxon>
        <taxon>Liliopsida</taxon>
        <taxon>Poales</taxon>
        <taxon>Poaceae</taxon>
        <taxon>BOP clade</taxon>
        <taxon>Oryzoideae</taxon>
        <taxon>Oryzeae</taxon>
        <taxon>Oryzinae</taxon>
        <taxon>Oryza</taxon>
        <taxon>Oryza sativa</taxon>
    </lineage>
</organism>
<keyword evidence="2" id="KW-0813">Transport</keyword>
<dbReference type="Pfam" id="PF13520">
    <property type="entry name" value="AA_permease_2"/>
    <property type="match status" value="2"/>
</dbReference>
<comment type="subcellular location">
    <subcellularLocation>
        <location evidence="1">Membrane</location>
        <topology evidence="1">Multi-pass membrane protein</topology>
    </subcellularLocation>
</comment>